<sequence>MGNFSLTKKMMAYFISTISIAFTIFFLITTYNSLKIINEETSEKLSITATQATDRINSFLLEQRVKTEIIADSVQASYDNLNQDNFKNILEKSISENDNTFGMGIWFEPSIYKNKEYFAPYGYRAEGTISYMDYSNDFKAYKDESWYILGKNKDRIAAWSDIYEDTSVNVTMITVTVPMYENNTFIGNITADVDLNSLSKTIESLNVGDNGHAFLLDANGTYLADSNIEKVTKGINISADTTAGLAENSSEILQKRTGNLSFDDNGIKSQLYYASVPETNWIIGIVLPQREVYKKLIGLIATLAITALVSILSIILLIIFISRKITKGIINVSKLSESMATGDLTYKINVKSNDEIGLMANNFNDMSDKINTIIKKVEGILKDVLHSANDLSSIAQDTQKETEIISNAIVNVAEGAASQDNILSDSVESANEMNNGVEQIANNMQEILAFAQETSDISNTNTKDIVKVIENMDEINKSTLESSSGIHKLSAMSNEIGNIISLITDIAEQTNLLALNAAIEAARAGEHGRGFAVVADEVKKLAEQSSGATLNVSKLIGDIQSEIENVVNSMDKGTSIVQEGTALVRNSEKAFVDINLAISKIFDQIHEISSVTEELYATSSNVSDGMISISDISKEAIANTEEVSSNTEELLASMNLVSESADKLTALSNDIKEAFSFFKTK</sequence>
<dbReference type="Gene3D" id="1.10.287.950">
    <property type="entry name" value="Methyl-accepting chemotaxis protein"/>
    <property type="match status" value="1"/>
</dbReference>
<dbReference type="PROSITE" id="PS50885">
    <property type="entry name" value="HAMP"/>
    <property type="match status" value="1"/>
</dbReference>
<organism evidence="7 8">
    <name type="scientific">Oceanirhabdus seepicola</name>
    <dbReference type="NCBI Taxonomy" id="2828781"/>
    <lineage>
        <taxon>Bacteria</taxon>
        <taxon>Bacillati</taxon>
        <taxon>Bacillota</taxon>
        <taxon>Clostridia</taxon>
        <taxon>Eubacteriales</taxon>
        <taxon>Clostridiaceae</taxon>
        <taxon>Oceanirhabdus</taxon>
    </lineage>
</organism>
<feature type="domain" description="HAMP" evidence="6">
    <location>
        <begin position="323"/>
        <end position="375"/>
    </location>
</feature>
<evidence type="ECO:0000259" key="6">
    <source>
        <dbReference type="PROSITE" id="PS50885"/>
    </source>
</evidence>
<feature type="domain" description="Methyl-accepting transducer" evidence="5">
    <location>
        <begin position="394"/>
        <end position="630"/>
    </location>
</feature>
<dbReference type="Proteomes" id="UP001056429">
    <property type="component" value="Unassembled WGS sequence"/>
</dbReference>
<gene>
    <name evidence="7" type="ORF">KDK92_17040</name>
</gene>
<evidence type="ECO:0000256" key="2">
    <source>
        <dbReference type="ARBA" id="ARBA00029447"/>
    </source>
</evidence>
<dbReference type="SUPFAM" id="SSF58104">
    <property type="entry name" value="Methyl-accepting chemotaxis protein (MCP) signaling domain"/>
    <property type="match status" value="1"/>
</dbReference>
<dbReference type="AlphaFoldDB" id="A0A9J6P3T9"/>
<feature type="transmembrane region" description="Helical" evidence="4">
    <location>
        <begin position="296"/>
        <end position="321"/>
    </location>
</feature>
<dbReference type="Pfam" id="PF22673">
    <property type="entry name" value="MCP-like_PDC_1"/>
    <property type="match status" value="1"/>
</dbReference>
<dbReference type="CDD" id="cd06225">
    <property type="entry name" value="HAMP"/>
    <property type="match status" value="1"/>
</dbReference>
<dbReference type="CDD" id="cd12912">
    <property type="entry name" value="PDC2_MCP_like"/>
    <property type="match status" value="1"/>
</dbReference>
<dbReference type="PROSITE" id="PS50111">
    <property type="entry name" value="CHEMOTAXIS_TRANSDUC_2"/>
    <property type="match status" value="1"/>
</dbReference>
<dbReference type="SMART" id="SM00283">
    <property type="entry name" value="MA"/>
    <property type="match status" value="1"/>
</dbReference>
<dbReference type="Gene3D" id="3.30.450.20">
    <property type="entry name" value="PAS domain"/>
    <property type="match status" value="2"/>
</dbReference>
<evidence type="ECO:0000313" key="8">
    <source>
        <dbReference type="Proteomes" id="UP001056429"/>
    </source>
</evidence>
<evidence type="ECO:0000259" key="5">
    <source>
        <dbReference type="PROSITE" id="PS50111"/>
    </source>
</evidence>
<dbReference type="RefSeq" id="WP_250860563.1">
    <property type="nucleotide sequence ID" value="NZ_JAGSOJ010000004.1"/>
</dbReference>
<dbReference type="Pfam" id="PF00015">
    <property type="entry name" value="MCPsignal"/>
    <property type="match status" value="1"/>
</dbReference>
<dbReference type="Pfam" id="PF00672">
    <property type="entry name" value="HAMP"/>
    <property type="match status" value="1"/>
</dbReference>
<keyword evidence="8" id="KW-1185">Reference proteome</keyword>
<accession>A0A9J6P3T9</accession>
<evidence type="ECO:0000256" key="1">
    <source>
        <dbReference type="ARBA" id="ARBA00023224"/>
    </source>
</evidence>
<comment type="similarity">
    <text evidence="2">Belongs to the methyl-accepting chemotaxis (MCP) protein family.</text>
</comment>
<reference evidence="7" key="1">
    <citation type="journal article" date="2021" name="mSystems">
        <title>Bacteria and Archaea Synergistically Convert Glycine Betaine to Biogenic Methane in the Formosa Cold Seep of the South China Sea.</title>
        <authorList>
            <person name="Li L."/>
            <person name="Zhang W."/>
            <person name="Zhang S."/>
            <person name="Song L."/>
            <person name="Sun Q."/>
            <person name="Zhang H."/>
            <person name="Xiang H."/>
            <person name="Dong X."/>
        </authorList>
    </citation>
    <scope>NUCLEOTIDE SEQUENCE</scope>
    <source>
        <strain evidence="7">ZWT</strain>
    </source>
</reference>
<keyword evidence="4" id="KW-0472">Membrane</keyword>
<reference evidence="7" key="2">
    <citation type="submission" date="2021-04" db="EMBL/GenBank/DDBJ databases">
        <authorList>
            <person name="Dong X."/>
        </authorList>
    </citation>
    <scope>NUCLEOTIDE SEQUENCE</scope>
    <source>
        <strain evidence="7">ZWT</strain>
    </source>
</reference>
<evidence type="ECO:0000313" key="7">
    <source>
        <dbReference type="EMBL" id="MCM1991442.1"/>
    </source>
</evidence>
<dbReference type="PANTHER" id="PTHR32089:SF112">
    <property type="entry name" value="LYSOZYME-LIKE PROTEIN-RELATED"/>
    <property type="match status" value="1"/>
</dbReference>
<dbReference type="InterPro" id="IPR003660">
    <property type="entry name" value="HAMP_dom"/>
</dbReference>
<proteinExistence type="inferred from homology"/>
<dbReference type="GO" id="GO:0007165">
    <property type="term" value="P:signal transduction"/>
    <property type="evidence" value="ECO:0007669"/>
    <property type="project" value="UniProtKB-KW"/>
</dbReference>
<dbReference type="CDD" id="cd12913">
    <property type="entry name" value="PDC1_MCP_like"/>
    <property type="match status" value="1"/>
</dbReference>
<dbReference type="SMART" id="SM00304">
    <property type="entry name" value="HAMP"/>
    <property type="match status" value="1"/>
</dbReference>
<dbReference type="PANTHER" id="PTHR32089">
    <property type="entry name" value="METHYL-ACCEPTING CHEMOTAXIS PROTEIN MCPB"/>
    <property type="match status" value="1"/>
</dbReference>
<dbReference type="CDD" id="cd11386">
    <property type="entry name" value="MCP_signal"/>
    <property type="match status" value="1"/>
</dbReference>
<evidence type="ECO:0000256" key="4">
    <source>
        <dbReference type="SAM" id="Phobius"/>
    </source>
</evidence>
<dbReference type="Gene3D" id="6.10.340.10">
    <property type="match status" value="1"/>
</dbReference>
<keyword evidence="4" id="KW-1133">Transmembrane helix</keyword>
<evidence type="ECO:0000256" key="3">
    <source>
        <dbReference type="PROSITE-ProRule" id="PRU00284"/>
    </source>
</evidence>
<comment type="caution">
    <text evidence="7">The sequence shown here is derived from an EMBL/GenBank/DDBJ whole genome shotgun (WGS) entry which is preliminary data.</text>
</comment>
<name>A0A9J6P3T9_9CLOT</name>
<protein>
    <submittedName>
        <fullName evidence="7">HAMP domain-containing protein</fullName>
    </submittedName>
</protein>
<dbReference type="InterPro" id="IPR004089">
    <property type="entry name" value="MCPsignal_dom"/>
</dbReference>
<dbReference type="GO" id="GO:0016020">
    <property type="term" value="C:membrane"/>
    <property type="evidence" value="ECO:0007669"/>
    <property type="project" value="InterPro"/>
</dbReference>
<keyword evidence="4" id="KW-0812">Transmembrane</keyword>
<keyword evidence="1 3" id="KW-0807">Transducer</keyword>
<feature type="transmembrane region" description="Helical" evidence="4">
    <location>
        <begin position="12"/>
        <end position="34"/>
    </location>
</feature>
<dbReference type="EMBL" id="JAGSOJ010000004">
    <property type="protein sequence ID" value="MCM1991442.1"/>
    <property type="molecule type" value="Genomic_DNA"/>
</dbReference>